<keyword evidence="2" id="KW-0812">Transmembrane</keyword>
<protein>
    <submittedName>
        <fullName evidence="3">UPF0716 protein FxsA</fullName>
    </submittedName>
</protein>
<feature type="transmembrane region" description="Helical" evidence="2">
    <location>
        <begin position="93"/>
        <end position="118"/>
    </location>
</feature>
<reference evidence="3 4" key="1">
    <citation type="submission" date="2019-06" db="EMBL/GenBank/DDBJ databases">
        <title>Sequencing the genomes of 1000 actinobacteria strains.</title>
        <authorList>
            <person name="Klenk H.-P."/>
        </authorList>
    </citation>
    <scope>NUCLEOTIDE SEQUENCE [LARGE SCALE GENOMIC DNA]</scope>
    <source>
        <strain evidence="3 4">DSM 18607</strain>
    </source>
</reference>
<keyword evidence="2" id="KW-0472">Membrane</keyword>
<name>A0A542E4T8_9MICO</name>
<dbReference type="Pfam" id="PF04186">
    <property type="entry name" value="FxsA"/>
    <property type="match status" value="1"/>
</dbReference>
<dbReference type="InterPro" id="IPR007313">
    <property type="entry name" value="FxsA"/>
</dbReference>
<evidence type="ECO:0000256" key="1">
    <source>
        <dbReference type="SAM" id="MobiDB-lite"/>
    </source>
</evidence>
<dbReference type="EMBL" id="VFMN01000001">
    <property type="protein sequence ID" value="TQJ10358.1"/>
    <property type="molecule type" value="Genomic_DNA"/>
</dbReference>
<dbReference type="AlphaFoldDB" id="A0A542E4T8"/>
<dbReference type="NCBIfam" id="NF008528">
    <property type="entry name" value="PRK11463.1-2"/>
    <property type="match status" value="1"/>
</dbReference>
<evidence type="ECO:0000313" key="3">
    <source>
        <dbReference type="EMBL" id="TQJ10358.1"/>
    </source>
</evidence>
<organism evidence="3 4">
    <name type="scientific">Lapillicoccus jejuensis</name>
    <dbReference type="NCBI Taxonomy" id="402171"/>
    <lineage>
        <taxon>Bacteria</taxon>
        <taxon>Bacillati</taxon>
        <taxon>Actinomycetota</taxon>
        <taxon>Actinomycetes</taxon>
        <taxon>Micrococcales</taxon>
        <taxon>Intrasporangiaceae</taxon>
        <taxon>Lapillicoccus</taxon>
    </lineage>
</organism>
<proteinExistence type="predicted"/>
<sequence>MAPPVGEPRRPGGRRGGAFRLLRLLLVLVPVVEVALVIAVAHLIGGWPTFLLLLAGSALGAWLVRREGARTLRSMSAAVRTGGLPVQELSDAALVLAGGVLILVPGFLTDLVGLLLVLPPTRPLARRVVAALTARRLLGAVTVNGQVVDGQVVDGQVVGRPDGATTPRDRGPGDPPDVIEGRVL</sequence>
<keyword evidence="4" id="KW-1185">Reference proteome</keyword>
<feature type="transmembrane region" description="Helical" evidence="2">
    <location>
        <begin position="21"/>
        <end position="41"/>
    </location>
</feature>
<dbReference type="Proteomes" id="UP000317893">
    <property type="component" value="Unassembled WGS sequence"/>
</dbReference>
<dbReference type="RefSeq" id="WP_141849591.1">
    <property type="nucleotide sequence ID" value="NZ_BAAAPR010000015.1"/>
</dbReference>
<evidence type="ECO:0000313" key="4">
    <source>
        <dbReference type="Proteomes" id="UP000317893"/>
    </source>
</evidence>
<keyword evidence="2" id="KW-1133">Transmembrane helix</keyword>
<dbReference type="PANTHER" id="PTHR35335:SF1">
    <property type="entry name" value="UPF0716 PROTEIN FXSA"/>
    <property type="match status" value="1"/>
</dbReference>
<gene>
    <name evidence="3" type="ORF">FB458_3478</name>
</gene>
<feature type="transmembrane region" description="Helical" evidence="2">
    <location>
        <begin position="47"/>
        <end position="64"/>
    </location>
</feature>
<accession>A0A542E4T8</accession>
<comment type="caution">
    <text evidence="3">The sequence shown here is derived from an EMBL/GenBank/DDBJ whole genome shotgun (WGS) entry which is preliminary data.</text>
</comment>
<evidence type="ECO:0000256" key="2">
    <source>
        <dbReference type="SAM" id="Phobius"/>
    </source>
</evidence>
<dbReference type="GO" id="GO:0016020">
    <property type="term" value="C:membrane"/>
    <property type="evidence" value="ECO:0007669"/>
    <property type="project" value="InterPro"/>
</dbReference>
<dbReference type="PANTHER" id="PTHR35335">
    <property type="entry name" value="UPF0716 PROTEIN FXSA"/>
    <property type="match status" value="1"/>
</dbReference>
<feature type="region of interest" description="Disordered" evidence="1">
    <location>
        <begin position="157"/>
        <end position="184"/>
    </location>
</feature>